<dbReference type="EMBL" id="AM920689">
    <property type="protein sequence ID" value="CAP50298.1"/>
    <property type="molecule type" value="Genomic_DNA"/>
</dbReference>
<reference evidence="1 2" key="1">
    <citation type="journal article" date="2008" name="J. Biotechnol.">
        <title>The genome of Xanthomonas campestris pv. campestris B100 and its use for the reconstruction of metabolic pathways involved in xanthan biosynthesis.</title>
        <authorList>
            <person name="Vorholter F.J."/>
            <person name="Schneiker S."/>
            <person name="Goesmann A."/>
            <person name="Krause L."/>
            <person name="Bekel T."/>
            <person name="Kaiser O."/>
            <person name="Linke B."/>
            <person name="Patschkowski T."/>
            <person name="Ruckert C."/>
            <person name="Schmid J."/>
            <person name="Sidhu V.K."/>
            <person name="Sieber V."/>
            <person name="Tauch A."/>
            <person name="Watt S.A."/>
            <person name="Weisshaar B."/>
            <person name="Becker A."/>
            <person name="Niehaus K."/>
            <person name="Puhler A."/>
        </authorList>
    </citation>
    <scope>NUCLEOTIDE SEQUENCE [LARGE SCALE GENOMIC DNA]</scope>
    <source>
        <strain evidence="1 2">B100</strain>
    </source>
</reference>
<protein>
    <submittedName>
        <fullName evidence="1">Uncharacterized protein</fullName>
    </submittedName>
</protein>
<evidence type="ECO:0000313" key="1">
    <source>
        <dbReference type="EMBL" id="CAP50298.1"/>
    </source>
</evidence>
<dbReference type="HOGENOM" id="CLU_3190639_0_0_6"/>
<dbReference type="KEGG" id="xca:xcc-b100_0950"/>
<accession>B0RPB3</accession>
<evidence type="ECO:0000313" key="2">
    <source>
        <dbReference type="Proteomes" id="UP000001188"/>
    </source>
</evidence>
<sequence length="48" mass="5482">MSLQDGLYRQRPRIARPLFFGEFPLRFCAPDGCVYDFCPSDGQNAAVR</sequence>
<organism evidence="1 2">
    <name type="scientific">Xanthomonas campestris pv. campestris (strain B100)</name>
    <dbReference type="NCBI Taxonomy" id="509169"/>
    <lineage>
        <taxon>Bacteria</taxon>
        <taxon>Pseudomonadati</taxon>
        <taxon>Pseudomonadota</taxon>
        <taxon>Gammaproteobacteria</taxon>
        <taxon>Lysobacterales</taxon>
        <taxon>Lysobacteraceae</taxon>
        <taxon>Xanthomonas</taxon>
    </lineage>
</organism>
<dbReference type="AlphaFoldDB" id="B0RPB3"/>
<name>B0RPB3_XANCB</name>
<dbReference type="Proteomes" id="UP000001188">
    <property type="component" value="Chromosome"/>
</dbReference>
<gene>
    <name evidence="1" type="ORF">XCCB100_0950</name>
</gene>
<proteinExistence type="predicted"/>